<dbReference type="EMBL" id="AP003261">
    <property type="protein sequence ID" value="BAD81896.1"/>
    <property type="molecule type" value="Genomic_DNA"/>
</dbReference>
<sequence length="198" mass="20744">MHPPTHSPQAAAAAPTTVLGRRRAVAPAAACGGDGDKTRAHVGSQAAARGGDGDGRQVRGSARSLCLPPLSLLPSLSIAASLPSFSTAASLPSLSIAEWGRGRRRKEGGAAVARGRKRRWFSTTRCGSGAGEPRESGSAAACPRERHGGRGQWRRSAAPARGRGGGEQSRRRRADPLPAIHALPWEQRIHPHLLIFVM</sequence>
<accession>Q5N9G0</accession>
<feature type="region of interest" description="Disordered" evidence="1">
    <location>
        <begin position="123"/>
        <end position="175"/>
    </location>
</feature>
<gene>
    <name evidence="4" type="ordered locus">Os01g0879000</name>
    <name evidence="2" type="ORF">P0018C10.22</name>
    <name evidence="3" type="ORF">P0471B04.33</name>
</gene>
<protein>
    <submittedName>
        <fullName evidence="4">Os01g0879000 protein</fullName>
    </submittedName>
</protein>
<evidence type="ECO:0000313" key="5">
    <source>
        <dbReference type="Proteomes" id="UP000000763"/>
    </source>
</evidence>
<reference evidence="4" key="4">
    <citation type="journal article" date="2007" name="Genome Res.">
        <title>Curated Genome Annotation of Oryza sativa ssp. japonica and Comparative Genome Analysis with Arabidopsis thaliana.</title>
        <authorList>
            <consortium name="The Rice Annotation Project (RAP)"/>
            <person name="Itoh T."/>
            <person name="Tanaka T."/>
            <person name="Barrero R.A."/>
            <person name="Yamasaki C."/>
            <person name="Fujii Y."/>
            <person name="Hilton P.B."/>
            <person name="Antonio B.A."/>
            <person name="Aono H."/>
            <person name="Apweiler R."/>
            <person name="Bruskiewich R."/>
            <person name="Bureau T."/>
            <person name="Burr F."/>
            <person name="Costa de Oliveira A."/>
            <person name="Fuks G."/>
            <person name="Habara T."/>
            <person name="Haberer G."/>
            <person name="Han B."/>
            <person name="Harada E."/>
            <person name="Hiraki A.T."/>
            <person name="Hirochika H."/>
            <person name="Hoen D."/>
            <person name="Hokari H."/>
            <person name="Hosokawa S."/>
            <person name="Hsing Y."/>
            <person name="Ikawa H."/>
            <person name="Ikeo K."/>
            <person name="Imanishi T."/>
            <person name="Ito Y."/>
            <person name="Jaiswal P."/>
            <person name="Kanno M."/>
            <person name="Kawahara Y."/>
            <person name="Kawamura T."/>
            <person name="Kawashima H."/>
            <person name="Khurana J.P."/>
            <person name="Kikuchi S."/>
            <person name="Komatsu S."/>
            <person name="Koyanagi K.O."/>
            <person name="Kubooka H."/>
            <person name="Lieberherr D."/>
            <person name="Lin Y.C."/>
            <person name="Lonsdale D."/>
            <person name="Matsumoto T."/>
            <person name="Matsuya A."/>
            <person name="McCombie W.R."/>
            <person name="Messing J."/>
            <person name="Miyao A."/>
            <person name="Mulder N."/>
            <person name="Nagamura Y."/>
            <person name="Nam J."/>
            <person name="Namiki N."/>
            <person name="Numa H."/>
            <person name="Nurimoto S."/>
            <person name="O'donovan C."/>
            <person name="Ohyanagi H."/>
            <person name="Okido T."/>
            <person name="Oota S."/>
            <person name="Osato N."/>
            <person name="Palmer L.E."/>
            <person name="Quetier F."/>
            <person name="Raghuvanshi S."/>
            <person name="Saichi N."/>
            <person name="Sakai H."/>
            <person name="Sakai Y."/>
            <person name="Sakata K."/>
            <person name="Sakurai T."/>
            <person name="Sato F."/>
            <person name="Sato Y."/>
            <person name="Schoof H."/>
            <person name="Seki M."/>
            <person name="Shibata M."/>
            <person name="Shimizu Y."/>
            <person name="Shinozaki K."/>
            <person name="Shinso Y."/>
            <person name="Singh N.K."/>
            <person name="Smith-White B."/>
            <person name="Takeda J."/>
            <person name="Tanino M."/>
            <person name="Tatusova T."/>
            <person name="Thongjuea S."/>
            <person name="Todokoro F."/>
            <person name="Tsugane M."/>
            <person name="Tyagi A.K."/>
            <person name="Vanavichit A."/>
            <person name="Wang A."/>
            <person name="Wing R.A."/>
            <person name="Yamaguchi K."/>
            <person name="Yamamoto M."/>
            <person name="Yamamoto N."/>
            <person name="Yu Y."/>
            <person name="Zhang H."/>
            <person name="Zhao Q."/>
            <person name="Higo K."/>
            <person name="Burr B."/>
            <person name="Gojobori T."/>
            <person name="Sasaki T."/>
        </authorList>
    </citation>
    <scope>NUCLEOTIDE SEQUENCE</scope>
</reference>
<reference evidence="4" key="5">
    <citation type="journal article" date="2008" name="Nucleic Acids Res.">
        <title>The Rice Annotation Project Database (RAP-DB): 2008 update.</title>
        <authorList>
            <consortium name="The Rice Annotation Project (RAP)"/>
            <person name="Tanaka T."/>
            <person name="Antonio B.A."/>
            <person name="Kikuchi S."/>
            <person name="Matsumoto T."/>
            <person name="Nagamura Y."/>
            <person name="Numa H."/>
            <person name="Sakai H."/>
            <person name="Wu J."/>
            <person name="Itoh T."/>
            <person name="Sasaki T."/>
            <person name="Aono R."/>
            <person name="Fujii Y."/>
            <person name="Habara T."/>
            <person name="Harada E."/>
            <person name="Kanno M."/>
            <person name="Kawahara Y."/>
            <person name="Kawashima H."/>
            <person name="Kubooka H."/>
            <person name="Matsuya A."/>
            <person name="Nakaoka H."/>
            <person name="Saichi N."/>
            <person name="Sanbonmatsu R."/>
            <person name="Sato Y."/>
            <person name="Shinso Y."/>
            <person name="Suzuki M."/>
            <person name="Takeda J."/>
            <person name="Tanino M."/>
            <person name="Todokoro F."/>
            <person name="Yamaguchi K."/>
            <person name="Yamamoto N."/>
            <person name="Yamasaki C."/>
            <person name="Imanishi T."/>
            <person name="Okido T."/>
            <person name="Tada M."/>
            <person name="Ikeo K."/>
            <person name="Tateno Y."/>
            <person name="Gojobori T."/>
            <person name="Lin Y.C."/>
            <person name="Wei F.J."/>
            <person name="Hsing Y.I."/>
            <person name="Zhao Q."/>
            <person name="Han B."/>
            <person name="Kramer M.R."/>
            <person name="McCombie R.W."/>
            <person name="Lonsdale D."/>
            <person name="O'Donovan C.C."/>
            <person name="Whitfield E.J."/>
            <person name="Apweiler R."/>
            <person name="Koyanagi K.O."/>
            <person name="Khurana J.P."/>
            <person name="Raghuvanshi S."/>
            <person name="Singh N.K."/>
            <person name="Tyagi A.K."/>
            <person name="Haberer G."/>
            <person name="Fujisawa M."/>
            <person name="Hosokawa S."/>
            <person name="Ito Y."/>
            <person name="Ikawa H."/>
            <person name="Shibata M."/>
            <person name="Yamamoto M."/>
            <person name="Bruskiewich R.M."/>
            <person name="Hoen D.R."/>
            <person name="Bureau TE."/>
            <person name="Namiki N."/>
            <person name="Ohyanagi H."/>
            <person name="Sakai Y."/>
            <person name="Nobushima S."/>
            <person name="Sakata K."/>
            <person name="Barrero R.A."/>
            <person name="Sato Y."/>
            <person name="Souvorov A."/>
            <person name="Smith-White B."/>
            <person name="Tatusova T."/>
            <person name="An S."/>
            <person name="An G."/>
            <person name="OOta S."/>
            <person name="Fuks G."/>
            <person name="Messing J."/>
            <person name="Christie K.R."/>
            <person name="Lieberherr D."/>
            <person name="Kim H."/>
            <person name="Zuccolo A."/>
            <person name="Wing R.A."/>
            <person name="Nobuta K."/>
            <person name="Green P.J."/>
            <person name="Lu C."/>
            <person name="Meyers BC."/>
            <person name="Chaparro C."/>
            <person name="Piegu B."/>
            <person name="Panaud O."/>
            <person name="Echeverria M."/>
        </authorList>
    </citation>
    <scope>NUCLEOTIDE SEQUENCE</scope>
</reference>
<reference evidence="4" key="8">
    <citation type="submission" date="2012-08" db="EMBL/GenBank/DDBJ databases">
        <title>The Second Rice Annotation Project Meeting (RAP2).</title>
        <authorList>
            <consortium name="The Rice Annotation Project (RAP)"/>
        </authorList>
    </citation>
    <scope>NUCLEOTIDE SEQUENCE</scope>
</reference>
<reference evidence="4" key="7">
    <citation type="submission" date="2012-08" db="EMBL/GenBank/DDBJ databases">
        <title>Oryza sativa nipponbare(GA3) genomic DNA, chromosome 1.</title>
        <authorList>
            <consortium name="IRGSP(International Rice Genome Sequencing Project)"/>
        </authorList>
    </citation>
    <scope>NUCLEOTIDE SEQUENCE</scope>
</reference>
<name>Q5N9G0_ORYSJ</name>
<organism evidence="3">
    <name type="scientific">Oryza sativa subsp. japonica</name>
    <name type="common">Rice</name>
    <dbReference type="NCBI Taxonomy" id="39947"/>
    <lineage>
        <taxon>Eukaryota</taxon>
        <taxon>Viridiplantae</taxon>
        <taxon>Streptophyta</taxon>
        <taxon>Embryophyta</taxon>
        <taxon>Tracheophyta</taxon>
        <taxon>Spermatophyta</taxon>
        <taxon>Magnoliopsida</taxon>
        <taxon>Liliopsida</taxon>
        <taxon>Poales</taxon>
        <taxon>Poaceae</taxon>
        <taxon>BOP clade</taxon>
        <taxon>Oryzoideae</taxon>
        <taxon>Oryzeae</taxon>
        <taxon>Oryzinae</taxon>
        <taxon>Oryza</taxon>
        <taxon>Oryza sativa</taxon>
    </lineage>
</organism>
<dbReference type="AlphaFoldDB" id="Q5N9G0"/>
<evidence type="ECO:0000313" key="2">
    <source>
        <dbReference type="EMBL" id="BAD81664.1"/>
    </source>
</evidence>
<dbReference type="Proteomes" id="UP000000763">
    <property type="component" value="Chromosome 1"/>
</dbReference>
<reference evidence="4 5" key="2">
    <citation type="journal article" date="2005" name="Nature">
        <title>The map-based sequence of the rice genome.</title>
        <authorList>
            <consortium name="International rice genome sequencing project (IRGSP)"/>
            <person name="Matsumoto T."/>
            <person name="Wu J."/>
            <person name="Kanamori H."/>
            <person name="Katayose Y."/>
            <person name="Fujisawa M."/>
            <person name="Namiki N."/>
            <person name="Mizuno H."/>
            <person name="Yamamoto K."/>
            <person name="Antonio B.A."/>
            <person name="Baba T."/>
            <person name="Sakata K."/>
            <person name="Nagamura Y."/>
            <person name="Aoki H."/>
            <person name="Arikawa K."/>
            <person name="Arita K."/>
            <person name="Bito T."/>
            <person name="Chiden Y."/>
            <person name="Fujitsuka N."/>
            <person name="Fukunaka R."/>
            <person name="Hamada M."/>
            <person name="Harada C."/>
            <person name="Hayashi A."/>
            <person name="Hijishita S."/>
            <person name="Honda M."/>
            <person name="Hosokawa S."/>
            <person name="Ichikawa Y."/>
            <person name="Idonuma A."/>
            <person name="Iijima M."/>
            <person name="Ikeda M."/>
            <person name="Ikeno M."/>
            <person name="Ito K."/>
            <person name="Ito S."/>
            <person name="Ito T."/>
            <person name="Ito Y."/>
            <person name="Ito Y."/>
            <person name="Iwabuchi A."/>
            <person name="Kamiya K."/>
            <person name="Karasawa W."/>
            <person name="Kurita K."/>
            <person name="Katagiri S."/>
            <person name="Kikuta A."/>
            <person name="Kobayashi H."/>
            <person name="Kobayashi N."/>
            <person name="Machita K."/>
            <person name="Maehara T."/>
            <person name="Masukawa M."/>
            <person name="Mizubayashi T."/>
            <person name="Mukai Y."/>
            <person name="Nagasaki H."/>
            <person name="Nagata Y."/>
            <person name="Naito S."/>
            <person name="Nakashima M."/>
            <person name="Nakama Y."/>
            <person name="Nakamichi Y."/>
            <person name="Nakamura M."/>
            <person name="Meguro A."/>
            <person name="Negishi M."/>
            <person name="Ohta I."/>
            <person name="Ohta T."/>
            <person name="Okamoto M."/>
            <person name="Ono N."/>
            <person name="Saji S."/>
            <person name="Sakaguchi M."/>
            <person name="Sakai K."/>
            <person name="Shibata M."/>
            <person name="Shimokawa T."/>
            <person name="Song J."/>
            <person name="Takazaki Y."/>
            <person name="Terasawa K."/>
            <person name="Tsugane M."/>
            <person name="Tsuji K."/>
            <person name="Ueda S."/>
            <person name="Waki K."/>
            <person name="Yamagata H."/>
            <person name="Yamamoto M."/>
            <person name="Yamamoto S."/>
            <person name="Yamane H."/>
            <person name="Yoshiki S."/>
            <person name="Yoshihara R."/>
            <person name="Yukawa K."/>
            <person name="Zhong H."/>
            <person name="Yano M."/>
            <person name="Yuan Q."/>
            <person name="Ouyang S."/>
            <person name="Liu J."/>
            <person name="Jones K.M."/>
            <person name="Gansberger K."/>
            <person name="Moffat K."/>
            <person name="Hill J."/>
            <person name="Bera J."/>
            <person name="Fadrosh D."/>
            <person name="Jin S."/>
            <person name="Johri S."/>
            <person name="Kim M."/>
            <person name="Overton L."/>
            <person name="Reardon M."/>
            <person name="Tsitrin T."/>
            <person name="Vuong H."/>
            <person name="Weaver B."/>
            <person name="Ciecko A."/>
            <person name="Tallon L."/>
            <person name="Jackson J."/>
            <person name="Pai G."/>
            <person name="Aken S.V."/>
            <person name="Utterback T."/>
            <person name="Reidmuller S."/>
            <person name="Feldblyum T."/>
            <person name="Hsiao J."/>
            <person name="Zismann V."/>
            <person name="Iobst S."/>
            <person name="de Vazeille A.R."/>
            <person name="Buell C.R."/>
            <person name="Ying K."/>
            <person name="Li Y."/>
            <person name="Lu T."/>
            <person name="Huang Y."/>
            <person name="Zhao Q."/>
            <person name="Feng Q."/>
            <person name="Zhang L."/>
            <person name="Zhu J."/>
            <person name="Weng Q."/>
            <person name="Mu J."/>
            <person name="Lu Y."/>
            <person name="Fan D."/>
            <person name="Liu Y."/>
            <person name="Guan J."/>
            <person name="Zhang Y."/>
            <person name="Yu S."/>
            <person name="Liu X."/>
            <person name="Zhang Y."/>
            <person name="Hong G."/>
            <person name="Han B."/>
            <person name="Choisne N."/>
            <person name="Demange N."/>
            <person name="Orjeda G."/>
            <person name="Samain S."/>
            <person name="Cattolico L."/>
            <person name="Pelletier E."/>
            <person name="Couloux A."/>
            <person name="Segurens B."/>
            <person name="Wincker P."/>
            <person name="D'Hont A."/>
            <person name="Scarpelli C."/>
            <person name="Weissenbach J."/>
            <person name="Salanoubat M."/>
            <person name="Quetier F."/>
            <person name="Yu Y."/>
            <person name="Kim H.R."/>
            <person name="Rambo T."/>
            <person name="Currie J."/>
            <person name="Collura K."/>
            <person name="Luo M."/>
            <person name="Yang T."/>
            <person name="Ammiraju J.S.S."/>
            <person name="Engler F."/>
            <person name="Soderlund C."/>
            <person name="Wing R.A."/>
            <person name="Palmer L.E."/>
            <person name="de la Bastide M."/>
            <person name="Spiegel L."/>
            <person name="Nascimento L."/>
            <person name="Zutavern T."/>
            <person name="O'Shaughnessy A."/>
            <person name="Dike S."/>
            <person name="Dedhia N."/>
            <person name="Preston R."/>
            <person name="Balija V."/>
            <person name="McCombie W.R."/>
            <person name="Chow T."/>
            <person name="Chen H."/>
            <person name="Chung M."/>
            <person name="Chen C."/>
            <person name="Shaw J."/>
            <person name="Wu H."/>
            <person name="Hsiao K."/>
            <person name="Chao Y."/>
            <person name="Chu M."/>
            <person name="Cheng C."/>
            <person name="Hour A."/>
            <person name="Lee P."/>
            <person name="Lin S."/>
            <person name="Lin Y."/>
            <person name="Liou J."/>
            <person name="Liu S."/>
            <person name="Hsing Y."/>
            <person name="Raghuvanshi S."/>
            <person name="Mohanty A."/>
            <person name="Bharti A.K."/>
            <person name="Gaur A."/>
            <person name="Gupta V."/>
            <person name="Kumar D."/>
            <person name="Ravi V."/>
            <person name="Vij S."/>
            <person name="Kapur A."/>
            <person name="Khurana P."/>
            <person name="Khurana P."/>
            <person name="Khurana J.P."/>
            <person name="Tyagi A.K."/>
            <person name="Gaikwad K."/>
            <person name="Singh A."/>
            <person name="Dalal V."/>
            <person name="Srivastava S."/>
            <person name="Dixit A."/>
            <person name="Pal A.K."/>
            <person name="Ghazi I.A."/>
            <person name="Yadav M."/>
            <person name="Pandit A."/>
            <person name="Bhargava A."/>
            <person name="Sureshbabu K."/>
            <person name="Batra K."/>
            <person name="Sharma T.R."/>
            <person name="Mohapatra T."/>
            <person name="Singh N.K."/>
            <person name="Messing J."/>
            <person name="Nelson A.B."/>
            <person name="Fuks G."/>
            <person name="Kavchok S."/>
            <person name="Keizer G."/>
            <person name="Linton E."/>
            <person name="Llaca V."/>
            <person name="Song R."/>
            <person name="Tanyolac B."/>
            <person name="Young S."/>
            <person name="Ho-Il K."/>
            <person name="Hahn J.H."/>
            <person name="Sangsakoo G."/>
            <person name="Vanavichit A."/>
            <person name="de Mattos Luiz.A.T."/>
            <person name="Zimmer P.D."/>
            <person name="Malone G."/>
            <person name="Dellagostin O."/>
            <person name="de Oliveira A.C."/>
            <person name="Bevan M."/>
            <person name="Bancroft I."/>
            <person name="Minx P."/>
            <person name="Cordum H."/>
            <person name="Wilson R."/>
            <person name="Cheng Z."/>
            <person name="Jin W."/>
            <person name="Jiang J."/>
            <person name="Leong S.A."/>
            <person name="Iwama H."/>
            <person name="Gojobori T."/>
            <person name="Itoh T."/>
            <person name="Niimura Y."/>
            <person name="Fujii Y."/>
            <person name="Habara T."/>
            <person name="Sakai H."/>
            <person name="Sato Y."/>
            <person name="Wilson G."/>
            <person name="Kumar K."/>
            <person name="McCouch S."/>
            <person name="Juretic N."/>
            <person name="Hoen D."/>
            <person name="Wright S."/>
            <person name="Bruskiewich R."/>
            <person name="Bureau T."/>
            <person name="Miyao A."/>
            <person name="Hirochika H."/>
            <person name="Nishikawa T."/>
            <person name="Kadowaki K."/>
            <person name="Sugiura M."/>
            <person name="Burr B."/>
            <person name="Sasaki T."/>
        </authorList>
    </citation>
    <scope>NUCLEOTIDE SEQUENCE [LARGE SCALE GENOMIC DNA]</scope>
    <source>
        <strain evidence="5">cv. Nipponbare</strain>
    </source>
</reference>
<evidence type="ECO:0000313" key="4">
    <source>
        <dbReference type="EMBL" id="BAH91404.1"/>
    </source>
</evidence>
<dbReference type="EMBL" id="AP003227">
    <property type="protein sequence ID" value="BAD81664.1"/>
    <property type="molecule type" value="Genomic_DNA"/>
</dbReference>
<reference evidence="4" key="3">
    <citation type="journal article" date="2006" name="Nucleic Acids Res.">
        <title>The Rice Annotation Project Database (RAP-DB): hub for Oryza sativa ssp. japonica genome information.</title>
        <authorList>
            <person name="Ohyanagi H."/>
            <person name="Tanaka T."/>
            <person name="Sakai H."/>
            <person name="Shigemoto Y."/>
            <person name="Yamaguchi K."/>
            <person name="Habara T."/>
            <person name="Fujii Y."/>
            <person name="Antonio B.A."/>
            <person name="Nagamura Y."/>
            <person name="Imanishi T."/>
            <person name="Ikeo K."/>
            <person name="Itoh T."/>
            <person name="Gojobori T."/>
            <person name="Sasaki T."/>
        </authorList>
    </citation>
    <scope>NUCLEOTIDE SEQUENCE</scope>
</reference>
<reference evidence="5" key="6">
    <citation type="journal article" date="2008" name="Nucleic Acids Res.">
        <title>The rice annotation project database (RAP-DB): 2008 update.</title>
        <authorList>
            <consortium name="The rice annotation project (RAP)"/>
        </authorList>
    </citation>
    <scope>GENOME REANNOTATION</scope>
    <source>
        <strain evidence="5">cv. Nipponbare</strain>
    </source>
</reference>
<reference evidence="3" key="1">
    <citation type="journal article" date="2002" name="Nature">
        <title>The genome sequence and structure of rice chromosome 1.</title>
        <authorList>
            <person name="Sasaki T."/>
            <person name="Matsumoto T."/>
            <person name="Yamamoto K."/>
            <person name="Sakata K."/>
            <person name="Baba T."/>
            <person name="Katayose Y."/>
            <person name="Wu J."/>
            <person name="Niimura Y."/>
            <person name="Cheng Z."/>
            <person name="Nagamura Y."/>
            <person name="Antonio B.A."/>
            <person name="Kanamori H."/>
            <person name="Hosokawa S."/>
            <person name="Masukawa M."/>
            <person name="Arikawa K."/>
            <person name="Chiden Y."/>
            <person name="Hayashi M."/>
            <person name="Okamoto M."/>
            <person name="Ando T."/>
            <person name="Aoki H."/>
            <person name="Arita K."/>
            <person name="Hamada M."/>
            <person name="Harada C."/>
            <person name="Hijishita S."/>
            <person name="Honda M."/>
            <person name="Ichikawa Y."/>
            <person name="Idonuma A."/>
            <person name="Iijima M."/>
            <person name="Ikeda M."/>
            <person name="Ikeno M."/>
            <person name="Itoh S."/>
            <person name="Itoh T."/>
            <person name="Itoh Y."/>
            <person name="Itoh Y."/>
            <person name="Iwabuchi A."/>
            <person name="Kamiya K."/>
            <person name="Karasawa W."/>
            <person name="Katagiri S."/>
            <person name="Kikuta A."/>
            <person name="Kobayashi N."/>
            <person name="Kono I."/>
            <person name="Machita K."/>
            <person name="Maehara T."/>
            <person name="Mizuno H."/>
            <person name="Mizubayashi T."/>
            <person name="Mukai Y."/>
            <person name="Nagasaki H."/>
            <person name="Nakashima M."/>
            <person name="Nakama Y."/>
            <person name="Nakamichi Y."/>
            <person name="Nakamura M."/>
            <person name="Namiki N."/>
            <person name="Negishi M."/>
            <person name="Ohta I."/>
            <person name="Ono N."/>
            <person name="Saji S."/>
            <person name="Sakai K."/>
            <person name="Shibata M."/>
            <person name="Shimokawa T."/>
            <person name="Shomura A."/>
            <person name="Song J."/>
            <person name="Takazaki Y."/>
            <person name="Terasawa K."/>
            <person name="Tsuji K."/>
            <person name="Waki K."/>
            <person name="Yamagata H."/>
            <person name="Yamane H."/>
            <person name="Yoshiki S."/>
            <person name="Yoshihara R."/>
            <person name="Yukawa K."/>
            <person name="Zhong H."/>
            <person name="Iwama H."/>
            <person name="Endo T."/>
            <person name="Ito H."/>
            <person name="Hahn J.H."/>
            <person name="Kim H.I."/>
            <person name="Eun M.Y."/>
            <person name="Yano M."/>
            <person name="Jiang J."/>
            <person name="Gojobori T."/>
        </authorList>
    </citation>
    <scope>NUCLEOTIDE SEQUENCE</scope>
</reference>
<dbReference type="EMBL" id="AP008207">
    <property type="protein sequence ID" value="BAH91404.1"/>
    <property type="molecule type" value="Genomic_DNA"/>
</dbReference>
<dbReference type="Proteomes" id="UP000817658">
    <property type="component" value="Chromosome 1"/>
</dbReference>
<dbReference type="KEGG" id="dosa:Os01g0879000"/>
<evidence type="ECO:0000256" key="1">
    <source>
        <dbReference type="SAM" id="MobiDB-lite"/>
    </source>
</evidence>
<evidence type="ECO:0000313" key="3">
    <source>
        <dbReference type="EMBL" id="BAD81896.1"/>
    </source>
</evidence>
<proteinExistence type="predicted"/>